<dbReference type="InterPro" id="IPR053891">
    <property type="entry name" value="Shisa_N"/>
</dbReference>
<keyword evidence="2 5" id="KW-0812">Transmembrane</keyword>
<proteinExistence type="predicted"/>
<dbReference type="GO" id="GO:0016020">
    <property type="term" value="C:membrane"/>
    <property type="evidence" value="ECO:0007669"/>
    <property type="project" value="UniProtKB-SubCell"/>
</dbReference>
<dbReference type="AlphaFoldDB" id="A0A8C0QP65"/>
<dbReference type="InterPro" id="IPR026910">
    <property type="entry name" value="Shisa"/>
</dbReference>
<evidence type="ECO:0000313" key="7">
    <source>
        <dbReference type="Ensembl" id="ENSCAFP00040011001.1"/>
    </source>
</evidence>
<evidence type="ECO:0000256" key="2">
    <source>
        <dbReference type="ARBA" id="ARBA00022692"/>
    </source>
</evidence>
<organism evidence="7 8">
    <name type="scientific">Canis lupus familiaris</name>
    <name type="common">Dog</name>
    <name type="synonym">Canis familiaris</name>
    <dbReference type="NCBI Taxonomy" id="9615"/>
    <lineage>
        <taxon>Eukaryota</taxon>
        <taxon>Metazoa</taxon>
        <taxon>Chordata</taxon>
        <taxon>Craniata</taxon>
        <taxon>Vertebrata</taxon>
        <taxon>Euteleostomi</taxon>
        <taxon>Mammalia</taxon>
        <taxon>Eutheria</taxon>
        <taxon>Laurasiatheria</taxon>
        <taxon>Carnivora</taxon>
        <taxon>Caniformia</taxon>
        <taxon>Canidae</taxon>
        <taxon>Canis</taxon>
    </lineage>
</organism>
<dbReference type="PANTHER" id="PTHR31395:SF2">
    <property type="entry name" value="PROTEIN SHISA-LIKE-2B"/>
    <property type="match status" value="1"/>
</dbReference>
<dbReference type="Ensembl" id="ENSCAFT00040012689.1">
    <property type="protein sequence ID" value="ENSCAFP00040011001.1"/>
    <property type="gene ID" value="ENSCAFG00040006817.1"/>
</dbReference>
<gene>
    <name evidence="7" type="primary">SHISAL2A</name>
</gene>
<dbReference type="Pfam" id="PF13908">
    <property type="entry name" value="Shisa_N"/>
    <property type="match status" value="1"/>
</dbReference>
<feature type="transmembrane region" description="Helical" evidence="5">
    <location>
        <begin position="62"/>
        <end position="90"/>
    </location>
</feature>
<accession>A0A8C0QP65</accession>
<feature type="domain" description="Shisa N-terminal" evidence="6">
    <location>
        <begin position="4"/>
        <end position="48"/>
    </location>
</feature>
<dbReference type="PANTHER" id="PTHR31395">
    <property type="entry name" value="SHISA"/>
    <property type="match status" value="1"/>
</dbReference>
<evidence type="ECO:0000259" key="6">
    <source>
        <dbReference type="Pfam" id="PF13908"/>
    </source>
</evidence>
<evidence type="ECO:0000256" key="1">
    <source>
        <dbReference type="ARBA" id="ARBA00004370"/>
    </source>
</evidence>
<reference evidence="7" key="1">
    <citation type="submission" date="2018-10" db="EMBL/GenBank/DDBJ databases">
        <title>De novo assembly of a Great Dane genome.</title>
        <authorList>
            <person name="Kidd J.M."/>
            <person name="Pendleton A.L."/>
            <person name="Shen F."/>
            <person name="Emery S."/>
        </authorList>
    </citation>
    <scope>NUCLEOTIDE SEQUENCE [LARGE SCALE GENOMIC DNA]</scope>
    <source>
        <strain evidence="7">Great Dane</strain>
    </source>
</reference>
<evidence type="ECO:0000256" key="4">
    <source>
        <dbReference type="ARBA" id="ARBA00023136"/>
    </source>
</evidence>
<name>A0A8C0QP65_CANLF</name>
<evidence type="ECO:0000313" key="8">
    <source>
        <dbReference type="Proteomes" id="UP000694542"/>
    </source>
</evidence>
<dbReference type="Proteomes" id="UP000694542">
    <property type="component" value="Chromosome 15"/>
</dbReference>
<keyword evidence="3 5" id="KW-1133">Transmembrane helix</keyword>
<evidence type="ECO:0000256" key="3">
    <source>
        <dbReference type="ARBA" id="ARBA00022989"/>
    </source>
</evidence>
<sequence>MSGACTSYVSAARELVRGFRCPRPGGEAAAVFCCGFRDHKYCCDDPHSFFPYEHSYVWRLSIGALVGLSIAAVVLLAFIVTACVLCYLFINSKPHTKLDPGLSLHGLAPAFGPGRDPGDPGSNPTSGSRCMEPASPSACVSASLSLSVTIINK</sequence>
<reference evidence="7" key="2">
    <citation type="submission" date="2025-08" db="UniProtKB">
        <authorList>
            <consortium name="Ensembl"/>
        </authorList>
    </citation>
    <scope>IDENTIFICATION</scope>
</reference>
<keyword evidence="4 5" id="KW-0472">Membrane</keyword>
<protein>
    <submittedName>
        <fullName evidence="7">Shisa like 2A</fullName>
    </submittedName>
</protein>
<comment type="subcellular location">
    <subcellularLocation>
        <location evidence="1">Membrane</location>
    </subcellularLocation>
</comment>
<evidence type="ECO:0000256" key="5">
    <source>
        <dbReference type="SAM" id="Phobius"/>
    </source>
</evidence>